<dbReference type="OrthoDB" id="1110633at2"/>
<dbReference type="Proteomes" id="UP000247973">
    <property type="component" value="Unassembled WGS sequence"/>
</dbReference>
<comment type="caution">
    <text evidence="1">The sequence shown here is derived from an EMBL/GenBank/DDBJ whole genome shotgun (WGS) entry which is preliminary data.</text>
</comment>
<dbReference type="AlphaFoldDB" id="A0A2V3PNP6"/>
<keyword evidence="2" id="KW-1185">Reference proteome</keyword>
<organism evidence="1 2">
    <name type="scientific">Dysgonomonas alginatilytica</name>
    <dbReference type="NCBI Taxonomy" id="1605892"/>
    <lineage>
        <taxon>Bacteria</taxon>
        <taxon>Pseudomonadati</taxon>
        <taxon>Bacteroidota</taxon>
        <taxon>Bacteroidia</taxon>
        <taxon>Bacteroidales</taxon>
        <taxon>Dysgonomonadaceae</taxon>
        <taxon>Dysgonomonas</taxon>
    </lineage>
</organism>
<evidence type="ECO:0000313" key="2">
    <source>
        <dbReference type="Proteomes" id="UP000247973"/>
    </source>
</evidence>
<proteinExistence type="predicted"/>
<protein>
    <recommendedName>
        <fullName evidence="3">PD-(D/E)XK nuclease superfamily protein</fullName>
    </recommendedName>
</protein>
<evidence type="ECO:0008006" key="3">
    <source>
        <dbReference type="Google" id="ProtNLM"/>
    </source>
</evidence>
<accession>A0A2V3PNP6</accession>
<name>A0A2V3PNP6_9BACT</name>
<dbReference type="RefSeq" id="WP_110311212.1">
    <property type="nucleotide sequence ID" value="NZ_QICL01000017.1"/>
</dbReference>
<gene>
    <name evidence="1" type="ORF">CLV62_11715</name>
</gene>
<reference evidence="1 2" key="1">
    <citation type="submission" date="2018-03" db="EMBL/GenBank/DDBJ databases">
        <title>Genomic Encyclopedia of Archaeal and Bacterial Type Strains, Phase II (KMG-II): from individual species to whole genera.</title>
        <authorList>
            <person name="Goeker M."/>
        </authorList>
    </citation>
    <scope>NUCLEOTIDE SEQUENCE [LARGE SCALE GENOMIC DNA]</scope>
    <source>
        <strain evidence="1 2">DSM 100214</strain>
    </source>
</reference>
<evidence type="ECO:0000313" key="1">
    <source>
        <dbReference type="EMBL" id="PXV62799.1"/>
    </source>
</evidence>
<sequence length="312" mass="37326">MINDFLQNISSRLRNENALSDITWSMCQTSENFKKLFLNFFFPEVVFDNITRFERESSEGDSRPDFLIKNRDQIYLIECKIGDRNHHFEQYCTTFNIPSTQLGYITNYVLWKESFKTKTWHEFYDMLNENIPENISAEKELFTAYLGYLRNVCSIVKITRKMKIEQVYSLYSFTEILKSSLNRSIDNYTLEIYKQDLQTEWSGFYFKVSVQSKVEIKDIWIWAGIYYNREKPLICIAIDNKENWGKPFFDILETPKLKSDQLIYAKEPSPGNNQYFVYTNDNFNTMFDNASNAKEQQHILEEYIDEVIRLYI</sequence>
<dbReference type="EMBL" id="QICL01000017">
    <property type="protein sequence ID" value="PXV62799.1"/>
    <property type="molecule type" value="Genomic_DNA"/>
</dbReference>